<feature type="domain" description="HTH lysR-type" evidence="5">
    <location>
        <begin position="3"/>
        <end position="61"/>
    </location>
</feature>
<dbReference type="Proteomes" id="UP000315252">
    <property type="component" value="Unassembled WGS sequence"/>
</dbReference>
<accession>A0A545STA9</accession>
<dbReference type="GO" id="GO:0003700">
    <property type="term" value="F:DNA-binding transcription factor activity"/>
    <property type="evidence" value="ECO:0007669"/>
    <property type="project" value="InterPro"/>
</dbReference>
<dbReference type="InterPro" id="IPR036388">
    <property type="entry name" value="WH-like_DNA-bd_sf"/>
</dbReference>
<keyword evidence="3" id="KW-0238">DNA-binding</keyword>
<dbReference type="Gene3D" id="1.10.10.10">
    <property type="entry name" value="Winged helix-like DNA-binding domain superfamily/Winged helix DNA-binding domain"/>
    <property type="match status" value="1"/>
</dbReference>
<dbReference type="FunFam" id="1.10.10.10:FF:000001">
    <property type="entry name" value="LysR family transcriptional regulator"/>
    <property type="match status" value="1"/>
</dbReference>
<organism evidence="6 7">
    <name type="scientific">Denitrobaculum tricleocarpae</name>
    <dbReference type="NCBI Taxonomy" id="2591009"/>
    <lineage>
        <taxon>Bacteria</taxon>
        <taxon>Pseudomonadati</taxon>
        <taxon>Pseudomonadota</taxon>
        <taxon>Alphaproteobacteria</taxon>
        <taxon>Rhodospirillales</taxon>
        <taxon>Rhodospirillaceae</taxon>
        <taxon>Denitrobaculum</taxon>
    </lineage>
</organism>
<gene>
    <name evidence="6" type="ORF">FKG95_29025</name>
</gene>
<evidence type="ECO:0000313" key="6">
    <source>
        <dbReference type="EMBL" id="TQV68208.1"/>
    </source>
</evidence>
<sequence length="311" mass="34091">MRFTLRQLEYFVAAGETESITRASERTSISQPSISTAISQLEKELGVQLFVRHHAQGLSLTPAGRRLLREAKALLEQAEGLYHLADEVSGQLRGSLSIGCLVTLAPMIIPALSHSFATAFPEAELRAGEADQEALLERLRRAEIDAAITYDLQIPNDITFRPLVSLPPHVLVSDGHPLAGRDQVQLAELAPEPLILLDLPISREYFLAMFMREGLEPNIGARSAQQEVVRTMVANGQGYSLANIRPRSDQAMDGRKLVRLPLSGDYRPMTIGIATAAQITPSRLLSAFEDHCAARISESHIPGMITPDEED</sequence>
<name>A0A545STA9_9PROT</name>
<evidence type="ECO:0000256" key="4">
    <source>
        <dbReference type="ARBA" id="ARBA00023163"/>
    </source>
</evidence>
<dbReference type="Pfam" id="PF03466">
    <property type="entry name" value="LysR_substrate"/>
    <property type="match status" value="1"/>
</dbReference>
<dbReference type="GO" id="GO:0003677">
    <property type="term" value="F:DNA binding"/>
    <property type="evidence" value="ECO:0007669"/>
    <property type="project" value="UniProtKB-KW"/>
</dbReference>
<dbReference type="PROSITE" id="PS50931">
    <property type="entry name" value="HTH_LYSR"/>
    <property type="match status" value="1"/>
</dbReference>
<keyword evidence="2" id="KW-0805">Transcription regulation</keyword>
<proteinExistence type="inferred from homology"/>
<evidence type="ECO:0000256" key="2">
    <source>
        <dbReference type="ARBA" id="ARBA00023015"/>
    </source>
</evidence>
<dbReference type="RefSeq" id="WP_142899973.1">
    <property type="nucleotide sequence ID" value="NZ_ML660074.1"/>
</dbReference>
<comment type="similarity">
    <text evidence="1">Belongs to the LysR transcriptional regulatory family.</text>
</comment>
<dbReference type="PRINTS" id="PR00039">
    <property type="entry name" value="HTHLYSR"/>
</dbReference>
<dbReference type="Gene3D" id="3.40.190.10">
    <property type="entry name" value="Periplasmic binding protein-like II"/>
    <property type="match status" value="2"/>
</dbReference>
<dbReference type="AlphaFoldDB" id="A0A545STA9"/>
<dbReference type="InterPro" id="IPR005119">
    <property type="entry name" value="LysR_subst-bd"/>
</dbReference>
<dbReference type="SUPFAM" id="SSF46785">
    <property type="entry name" value="Winged helix' DNA-binding domain"/>
    <property type="match status" value="1"/>
</dbReference>
<evidence type="ECO:0000259" key="5">
    <source>
        <dbReference type="PROSITE" id="PS50931"/>
    </source>
</evidence>
<dbReference type="InterPro" id="IPR036390">
    <property type="entry name" value="WH_DNA-bd_sf"/>
</dbReference>
<protein>
    <submittedName>
        <fullName evidence="6">LysR family transcriptional regulator</fullName>
    </submittedName>
</protein>
<comment type="caution">
    <text evidence="6">The sequence shown here is derived from an EMBL/GenBank/DDBJ whole genome shotgun (WGS) entry which is preliminary data.</text>
</comment>
<dbReference type="OrthoDB" id="8679465at2"/>
<dbReference type="CDD" id="cd08412">
    <property type="entry name" value="PBP2_PAO1_like"/>
    <property type="match status" value="1"/>
</dbReference>
<dbReference type="PANTHER" id="PTHR30346">
    <property type="entry name" value="TRANSCRIPTIONAL DUAL REGULATOR HCAR-RELATED"/>
    <property type="match status" value="1"/>
</dbReference>
<keyword evidence="4" id="KW-0804">Transcription</keyword>
<evidence type="ECO:0000313" key="7">
    <source>
        <dbReference type="Proteomes" id="UP000315252"/>
    </source>
</evidence>
<dbReference type="EMBL" id="VHSH01000023">
    <property type="protein sequence ID" value="TQV68208.1"/>
    <property type="molecule type" value="Genomic_DNA"/>
</dbReference>
<evidence type="ECO:0000256" key="3">
    <source>
        <dbReference type="ARBA" id="ARBA00023125"/>
    </source>
</evidence>
<dbReference type="PANTHER" id="PTHR30346:SF0">
    <property type="entry name" value="HCA OPERON TRANSCRIPTIONAL ACTIVATOR HCAR"/>
    <property type="match status" value="1"/>
</dbReference>
<dbReference type="InterPro" id="IPR000847">
    <property type="entry name" value="LysR_HTH_N"/>
</dbReference>
<evidence type="ECO:0000256" key="1">
    <source>
        <dbReference type="ARBA" id="ARBA00009437"/>
    </source>
</evidence>
<dbReference type="GO" id="GO:0032993">
    <property type="term" value="C:protein-DNA complex"/>
    <property type="evidence" value="ECO:0007669"/>
    <property type="project" value="TreeGrafter"/>
</dbReference>
<dbReference type="Pfam" id="PF00126">
    <property type="entry name" value="HTH_1"/>
    <property type="match status" value="1"/>
</dbReference>
<keyword evidence="7" id="KW-1185">Reference proteome</keyword>
<reference evidence="6 7" key="1">
    <citation type="submission" date="2019-06" db="EMBL/GenBank/DDBJ databases">
        <title>Whole genome sequence for Rhodospirillaceae sp. R148.</title>
        <authorList>
            <person name="Wang G."/>
        </authorList>
    </citation>
    <scope>NUCLEOTIDE SEQUENCE [LARGE SCALE GENOMIC DNA]</scope>
    <source>
        <strain evidence="6 7">R148</strain>
    </source>
</reference>
<dbReference type="SUPFAM" id="SSF53850">
    <property type="entry name" value="Periplasmic binding protein-like II"/>
    <property type="match status" value="1"/>
</dbReference>